<dbReference type="InterPro" id="IPR032186">
    <property type="entry name" value="DUF5018"/>
</dbReference>
<sequence length="464" mass="50479">MVIMKTKITTLFIGLIALLALGSCSDDNVSDLQLNGLCSVDTVALDTYAGTVDQTTRTITVRVPETYDISNMTVSRLGLSSGAVSNIKEGDKLNMTTPQLLSVRNGDVFLDWTLRVMRDEAKITSFKINGIYNGVIDETHKTIAVYVPNTLDLHALTPTLTLSAHATVSPASGVATDFTSPVTYTVRNNTASATYTVTVTAIGKPSAVFVGLASTMNDLNPEELTACKWMLQNIPNSLYVSFKDIKNGTVDLSACKVIWWHYHKDGGVDGKEAFEHSAPEAVDAAVALRDYYNNGGSFLFTRYATNMPAEIGAVANNAVPNNCWGQNEADAEKVNGPWNFFIQGHTNHPLFQNLVMKNGEPNVVYTCDAGYRITNSTAQWHIGADWGGYADYGKWRAETGAQDIAYGGDGAVVAWEFSANGTKGKILCIGSGCYDWYSIDDVASYYHDNIARMTLNAFNYLMNN</sequence>
<feature type="chain" id="PRO_5016606442" evidence="1">
    <location>
        <begin position="26"/>
        <end position="464"/>
    </location>
</feature>
<dbReference type="Proteomes" id="UP000255469">
    <property type="component" value="Unassembled WGS sequence"/>
</dbReference>
<evidence type="ECO:0000259" key="2">
    <source>
        <dbReference type="Pfam" id="PF16324"/>
    </source>
</evidence>
<keyword evidence="1" id="KW-0732">Signal</keyword>
<dbReference type="RefSeq" id="WP_025067129.1">
    <property type="nucleotide sequence ID" value="NZ_UGTM01000001.1"/>
</dbReference>
<dbReference type="AlphaFoldDB" id="A0A379E506"/>
<gene>
    <name evidence="4" type="ORF">NCTC13067_01479</name>
</gene>
<feature type="signal peptide" evidence="1">
    <location>
        <begin position="1"/>
        <end position="25"/>
    </location>
</feature>
<dbReference type="Pfam" id="PF16410">
    <property type="entry name" value="DUF5018"/>
    <property type="match status" value="1"/>
</dbReference>
<accession>A0A379E506</accession>
<keyword evidence="4" id="KW-0378">Hydrolase</keyword>
<dbReference type="Pfam" id="PF16324">
    <property type="entry name" value="DUF4960"/>
    <property type="match status" value="1"/>
</dbReference>
<dbReference type="Gene3D" id="2.60.40.2340">
    <property type="match status" value="1"/>
</dbReference>
<feature type="domain" description="DUF4960" evidence="2">
    <location>
        <begin position="209"/>
        <end position="461"/>
    </location>
</feature>
<evidence type="ECO:0000256" key="1">
    <source>
        <dbReference type="SAM" id="SignalP"/>
    </source>
</evidence>
<dbReference type="InterPro" id="IPR032526">
    <property type="entry name" value="DUF4960"/>
</dbReference>
<name>A0A379E506_9BACT</name>
<organism evidence="4 5">
    <name type="scientific">Prevotella denticola</name>
    <dbReference type="NCBI Taxonomy" id="28129"/>
    <lineage>
        <taxon>Bacteria</taxon>
        <taxon>Pseudomonadati</taxon>
        <taxon>Bacteroidota</taxon>
        <taxon>Bacteroidia</taxon>
        <taxon>Bacteroidales</taxon>
        <taxon>Prevotellaceae</taxon>
        <taxon>Prevotella</taxon>
    </lineage>
</organism>
<evidence type="ECO:0000313" key="4">
    <source>
        <dbReference type="EMBL" id="SUB87798.1"/>
    </source>
</evidence>
<evidence type="ECO:0000259" key="3">
    <source>
        <dbReference type="Pfam" id="PF16410"/>
    </source>
</evidence>
<feature type="domain" description="DUF5018" evidence="3">
    <location>
        <begin position="115"/>
        <end position="199"/>
    </location>
</feature>
<dbReference type="EMBL" id="UGTM01000001">
    <property type="protein sequence ID" value="SUB87798.1"/>
    <property type="molecule type" value="Genomic_DNA"/>
</dbReference>
<protein>
    <submittedName>
        <fullName evidence="4">Glycoside hydrolase</fullName>
    </submittedName>
</protein>
<reference evidence="4 5" key="1">
    <citation type="submission" date="2018-06" db="EMBL/GenBank/DDBJ databases">
        <authorList>
            <consortium name="Pathogen Informatics"/>
            <person name="Doyle S."/>
        </authorList>
    </citation>
    <scope>NUCLEOTIDE SEQUENCE [LARGE SCALE GENOMIC DNA]</scope>
    <source>
        <strain evidence="4 5">NCTC13067</strain>
    </source>
</reference>
<evidence type="ECO:0000313" key="5">
    <source>
        <dbReference type="Proteomes" id="UP000255469"/>
    </source>
</evidence>
<proteinExistence type="predicted"/>
<dbReference type="PROSITE" id="PS51257">
    <property type="entry name" value="PROKAR_LIPOPROTEIN"/>
    <property type="match status" value="1"/>
</dbReference>
<dbReference type="GO" id="GO:0016787">
    <property type="term" value="F:hydrolase activity"/>
    <property type="evidence" value="ECO:0007669"/>
    <property type="project" value="UniProtKB-KW"/>
</dbReference>